<accession>A0ABW4R4N9</accession>
<evidence type="ECO:0000259" key="7">
    <source>
        <dbReference type="PROSITE" id="PS50850"/>
    </source>
</evidence>
<feature type="transmembrane region" description="Helical" evidence="6">
    <location>
        <begin position="317"/>
        <end position="338"/>
    </location>
</feature>
<dbReference type="RefSeq" id="WP_379140471.1">
    <property type="nucleotide sequence ID" value="NZ_JBHUEN010000013.1"/>
</dbReference>
<dbReference type="InterPro" id="IPR036259">
    <property type="entry name" value="MFS_trans_sf"/>
</dbReference>
<keyword evidence="4 6" id="KW-1133">Transmembrane helix</keyword>
<dbReference type="CDD" id="cd17320">
    <property type="entry name" value="MFS_MdfA_MDR_like"/>
    <property type="match status" value="1"/>
</dbReference>
<evidence type="ECO:0000256" key="5">
    <source>
        <dbReference type="ARBA" id="ARBA00023136"/>
    </source>
</evidence>
<dbReference type="InterPro" id="IPR005829">
    <property type="entry name" value="Sugar_transporter_CS"/>
</dbReference>
<evidence type="ECO:0000256" key="2">
    <source>
        <dbReference type="ARBA" id="ARBA00022448"/>
    </source>
</evidence>
<sequence>MTDSTLNPVRRLPLPEFIGLMAILFATIAFSIDAMLPALPEIAAELVPDDVNSAQLVLTSFMMGMGIGTLFAGPISDALGRKLTISLGLLIYIAAAFGAHYASSLESLLVLRVLQGLGAASPRIVGLALVRDLYQGREMARISSFVMMVFIMVPALAPAAGQLIINIGGWRAIFLAFIALGLFNLTWLNLRQAETLAPPARRPLAFGTLIAGAREVLSDRQVMICMVVMTLGFGQMFALLASAQQLFGETYHQGDRFPVLFAAMALLASVGTILNMRYVVQLGMRRIAKAAYMMQIVSAALFLTTLLTGILPEPLRFPAFFLWAVSVFAMAGVTFGNLNALAMQRMGHIAGMTASIVSAFSTLGAILIAAPVGLMFNGTAIPVASAALICSSVAWLLMRQLED</sequence>
<reference evidence="9" key="1">
    <citation type="journal article" date="2019" name="Int. J. Syst. Evol. Microbiol.">
        <title>The Global Catalogue of Microorganisms (GCM) 10K type strain sequencing project: providing services to taxonomists for standard genome sequencing and annotation.</title>
        <authorList>
            <consortium name="The Broad Institute Genomics Platform"/>
            <consortium name="The Broad Institute Genome Sequencing Center for Infectious Disease"/>
            <person name="Wu L."/>
            <person name="Ma J."/>
        </authorList>
    </citation>
    <scope>NUCLEOTIDE SEQUENCE [LARGE SCALE GENOMIC DNA]</scope>
    <source>
        <strain evidence="9">CCUG 56029</strain>
    </source>
</reference>
<proteinExistence type="predicted"/>
<feature type="transmembrane region" description="Helical" evidence="6">
    <location>
        <begin position="380"/>
        <end position="398"/>
    </location>
</feature>
<dbReference type="Proteomes" id="UP001597213">
    <property type="component" value="Unassembled WGS sequence"/>
</dbReference>
<dbReference type="EMBL" id="JBHUEN010000013">
    <property type="protein sequence ID" value="MFD1880985.1"/>
    <property type="molecule type" value="Genomic_DNA"/>
</dbReference>
<feature type="transmembrane region" description="Helical" evidence="6">
    <location>
        <begin position="259"/>
        <end position="280"/>
    </location>
</feature>
<keyword evidence="3 6" id="KW-0812">Transmembrane</keyword>
<feature type="transmembrane region" description="Helical" evidence="6">
    <location>
        <begin position="350"/>
        <end position="374"/>
    </location>
</feature>
<comment type="caution">
    <text evidence="8">The sequence shown here is derived from an EMBL/GenBank/DDBJ whole genome shotgun (WGS) entry which is preliminary data.</text>
</comment>
<gene>
    <name evidence="8" type="ORF">ACFSCT_04565</name>
</gene>
<feature type="transmembrane region" description="Helical" evidence="6">
    <location>
        <begin position="83"/>
        <end position="103"/>
    </location>
</feature>
<keyword evidence="2" id="KW-0813">Transport</keyword>
<feature type="transmembrane region" description="Helical" evidence="6">
    <location>
        <begin position="142"/>
        <end position="165"/>
    </location>
</feature>
<feature type="transmembrane region" description="Helical" evidence="6">
    <location>
        <begin position="292"/>
        <end position="311"/>
    </location>
</feature>
<evidence type="ECO:0000313" key="8">
    <source>
        <dbReference type="EMBL" id="MFD1880985.1"/>
    </source>
</evidence>
<comment type="subcellular location">
    <subcellularLocation>
        <location evidence="1">Membrane</location>
        <topology evidence="1">Multi-pass membrane protein</topology>
    </subcellularLocation>
</comment>
<protein>
    <submittedName>
        <fullName evidence="8">Multidrug effflux MFS transporter</fullName>
    </submittedName>
</protein>
<name>A0ABW4R4N9_9RHOB</name>
<feature type="transmembrane region" description="Helical" evidence="6">
    <location>
        <begin position="222"/>
        <end position="247"/>
    </location>
</feature>
<dbReference type="InterPro" id="IPR020846">
    <property type="entry name" value="MFS_dom"/>
</dbReference>
<evidence type="ECO:0000313" key="9">
    <source>
        <dbReference type="Proteomes" id="UP001597213"/>
    </source>
</evidence>
<feature type="transmembrane region" description="Helical" evidence="6">
    <location>
        <begin position="109"/>
        <end position="130"/>
    </location>
</feature>
<dbReference type="PANTHER" id="PTHR23502">
    <property type="entry name" value="MAJOR FACILITATOR SUPERFAMILY"/>
    <property type="match status" value="1"/>
</dbReference>
<feature type="transmembrane region" description="Helical" evidence="6">
    <location>
        <begin position="12"/>
        <end position="32"/>
    </location>
</feature>
<keyword evidence="9" id="KW-1185">Reference proteome</keyword>
<feature type="domain" description="Major facilitator superfamily (MFS) profile" evidence="7">
    <location>
        <begin position="17"/>
        <end position="402"/>
    </location>
</feature>
<dbReference type="PANTHER" id="PTHR23502:SF132">
    <property type="entry name" value="POLYAMINE TRANSPORTER 2-RELATED"/>
    <property type="match status" value="1"/>
</dbReference>
<dbReference type="Pfam" id="PF07690">
    <property type="entry name" value="MFS_1"/>
    <property type="match status" value="1"/>
</dbReference>
<evidence type="ECO:0000256" key="3">
    <source>
        <dbReference type="ARBA" id="ARBA00022692"/>
    </source>
</evidence>
<feature type="transmembrane region" description="Helical" evidence="6">
    <location>
        <begin position="52"/>
        <end position="71"/>
    </location>
</feature>
<dbReference type="InterPro" id="IPR011701">
    <property type="entry name" value="MFS"/>
</dbReference>
<organism evidence="8 9">
    <name type="scientific">Paracoccus pacificus</name>
    <dbReference type="NCBI Taxonomy" id="1463598"/>
    <lineage>
        <taxon>Bacteria</taxon>
        <taxon>Pseudomonadati</taxon>
        <taxon>Pseudomonadota</taxon>
        <taxon>Alphaproteobacteria</taxon>
        <taxon>Rhodobacterales</taxon>
        <taxon>Paracoccaceae</taxon>
        <taxon>Paracoccus</taxon>
    </lineage>
</organism>
<feature type="transmembrane region" description="Helical" evidence="6">
    <location>
        <begin position="171"/>
        <end position="190"/>
    </location>
</feature>
<dbReference type="PROSITE" id="PS00216">
    <property type="entry name" value="SUGAR_TRANSPORT_1"/>
    <property type="match status" value="1"/>
</dbReference>
<evidence type="ECO:0000256" key="1">
    <source>
        <dbReference type="ARBA" id="ARBA00004141"/>
    </source>
</evidence>
<dbReference type="SUPFAM" id="SSF103473">
    <property type="entry name" value="MFS general substrate transporter"/>
    <property type="match status" value="1"/>
</dbReference>
<evidence type="ECO:0000256" key="6">
    <source>
        <dbReference type="SAM" id="Phobius"/>
    </source>
</evidence>
<keyword evidence="5 6" id="KW-0472">Membrane</keyword>
<dbReference type="Gene3D" id="1.20.1720.10">
    <property type="entry name" value="Multidrug resistance protein D"/>
    <property type="match status" value="1"/>
</dbReference>
<dbReference type="PROSITE" id="PS50850">
    <property type="entry name" value="MFS"/>
    <property type="match status" value="1"/>
</dbReference>
<evidence type="ECO:0000256" key="4">
    <source>
        <dbReference type="ARBA" id="ARBA00022989"/>
    </source>
</evidence>